<dbReference type="PANTHER" id="PTHR30055:SF148">
    <property type="entry name" value="TETR-FAMILY TRANSCRIPTIONAL REGULATOR"/>
    <property type="match status" value="1"/>
</dbReference>
<evidence type="ECO:0000256" key="1">
    <source>
        <dbReference type="ARBA" id="ARBA00023015"/>
    </source>
</evidence>
<dbReference type="Gene3D" id="1.10.357.10">
    <property type="entry name" value="Tetracycline Repressor, domain 2"/>
    <property type="match status" value="1"/>
</dbReference>
<dbReference type="GO" id="GO:0000976">
    <property type="term" value="F:transcription cis-regulatory region binding"/>
    <property type="evidence" value="ECO:0007669"/>
    <property type="project" value="TreeGrafter"/>
</dbReference>
<keyword evidence="1" id="KW-0805">Transcription regulation</keyword>
<feature type="region of interest" description="Disordered" evidence="4">
    <location>
        <begin position="189"/>
        <end position="217"/>
    </location>
</feature>
<dbReference type="Pfam" id="PF00440">
    <property type="entry name" value="TetR_N"/>
    <property type="match status" value="1"/>
</dbReference>
<proteinExistence type="predicted"/>
<dbReference type="InterPro" id="IPR011075">
    <property type="entry name" value="TetR_C"/>
</dbReference>
<name>A0A7H8XKC5_9ACTN</name>
<dbReference type="InterPro" id="IPR050109">
    <property type="entry name" value="HTH-type_TetR-like_transc_reg"/>
</dbReference>
<dbReference type="InterPro" id="IPR036271">
    <property type="entry name" value="Tet_transcr_reg_TetR-rel_C_sf"/>
</dbReference>
<reference evidence="5 6" key="1">
    <citation type="submission" date="2020-07" db="EMBL/GenBank/DDBJ databases">
        <title>A bifunctional nitrone conjugated secondary metabolite targeting the ribosome.</title>
        <authorList>
            <person name="Limbrick E.M."/>
            <person name="Graf M."/>
            <person name="Derewacz D.K."/>
            <person name="Nguyen F."/>
            <person name="Spraggins J.M."/>
            <person name="Wieland M."/>
            <person name="Ynigez-Gutierrez A.E."/>
            <person name="Reisman B.J."/>
            <person name="Zinshteyn B."/>
            <person name="McCulloch K."/>
            <person name="Iverson T.M."/>
            <person name="Green R."/>
            <person name="Wilson D.N."/>
            <person name="Bachmann B.O."/>
        </authorList>
    </citation>
    <scope>NUCLEOTIDE SEQUENCE [LARGE SCALE GENOMIC DNA]</scope>
    <source>
        <strain evidence="6">aurantiaca</strain>
    </source>
</reference>
<accession>A0A7H8XKC5</accession>
<dbReference type="Proteomes" id="UP000509335">
    <property type="component" value="Chromosome"/>
</dbReference>
<dbReference type="EMBL" id="CP058322">
    <property type="protein sequence ID" value="QLD25533.1"/>
    <property type="molecule type" value="Genomic_DNA"/>
</dbReference>
<dbReference type="Pfam" id="PF16859">
    <property type="entry name" value="TetR_C_11"/>
    <property type="match status" value="1"/>
</dbReference>
<keyword evidence="3" id="KW-0804">Transcription</keyword>
<dbReference type="GO" id="GO:0003700">
    <property type="term" value="F:DNA-binding transcription factor activity"/>
    <property type="evidence" value="ECO:0007669"/>
    <property type="project" value="TreeGrafter"/>
</dbReference>
<dbReference type="PROSITE" id="PS50977">
    <property type="entry name" value="HTH_TETR_2"/>
    <property type="match status" value="1"/>
</dbReference>
<dbReference type="PANTHER" id="PTHR30055">
    <property type="entry name" value="HTH-TYPE TRANSCRIPTIONAL REGULATOR RUTR"/>
    <property type="match status" value="1"/>
</dbReference>
<evidence type="ECO:0000313" key="5">
    <source>
        <dbReference type="EMBL" id="QLD25533.1"/>
    </source>
</evidence>
<dbReference type="KEGG" id="mcab:HXZ27_16065"/>
<organism evidence="5 6">
    <name type="scientific">Micromonospora carbonacea</name>
    <dbReference type="NCBI Taxonomy" id="47853"/>
    <lineage>
        <taxon>Bacteria</taxon>
        <taxon>Bacillati</taxon>
        <taxon>Actinomycetota</taxon>
        <taxon>Actinomycetes</taxon>
        <taxon>Micromonosporales</taxon>
        <taxon>Micromonosporaceae</taxon>
        <taxon>Micromonospora</taxon>
    </lineage>
</organism>
<dbReference type="InterPro" id="IPR009057">
    <property type="entry name" value="Homeodomain-like_sf"/>
</dbReference>
<evidence type="ECO:0000256" key="4">
    <source>
        <dbReference type="SAM" id="MobiDB-lite"/>
    </source>
</evidence>
<feature type="compositionally biased region" description="Gly residues" evidence="4">
    <location>
        <begin position="204"/>
        <end position="217"/>
    </location>
</feature>
<dbReference type="AlphaFoldDB" id="A0A7H8XKC5"/>
<dbReference type="Gene3D" id="1.10.10.60">
    <property type="entry name" value="Homeodomain-like"/>
    <property type="match status" value="1"/>
</dbReference>
<sequence>MHRGNRHGRSEAAREAVLQAADDLVAEIGYAKVTIEGIAARAGVAKQTIYRWWRSKTDILVDAFAADSVQELTLPDTGALHTDLRAHLDELVRFLEVSDSGAVFRALAGQAQHDPELATRLRAEVLPRLRARDRVPFDRAAARGELPADADVDLLVDQVVGPIHFRVLVTGEPVTPALLDALVTGAARGRPEARTSAGTPGPRPGAGVGRSGGGEGC</sequence>
<evidence type="ECO:0000256" key="3">
    <source>
        <dbReference type="ARBA" id="ARBA00023163"/>
    </source>
</evidence>
<dbReference type="InterPro" id="IPR001647">
    <property type="entry name" value="HTH_TetR"/>
</dbReference>
<dbReference type="SUPFAM" id="SSF48498">
    <property type="entry name" value="Tetracyclin repressor-like, C-terminal domain"/>
    <property type="match status" value="1"/>
</dbReference>
<gene>
    <name evidence="5" type="ORF">HXZ27_16065</name>
</gene>
<evidence type="ECO:0000256" key="2">
    <source>
        <dbReference type="ARBA" id="ARBA00023125"/>
    </source>
</evidence>
<dbReference type="PRINTS" id="PR00455">
    <property type="entry name" value="HTHTETR"/>
</dbReference>
<keyword evidence="2" id="KW-0238">DNA-binding</keyword>
<protein>
    <submittedName>
        <fullName evidence="5">TetR/AcrR family transcriptional regulator</fullName>
    </submittedName>
</protein>
<evidence type="ECO:0000313" key="6">
    <source>
        <dbReference type="Proteomes" id="UP000509335"/>
    </source>
</evidence>
<dbReference type="SUPFAM" id="SSF46689">
    <property type="entry name" value="Homeodomain-like"/>
    <property type="match status" value="1"/>
</dbReference>